<evidence type="ECO:0000256" key="4">
    <source>
        <dbReference type="ARBA" id="ARBA00022691"/>
    </source>
</evidence>
<comment type="catalytic activity">
    <reaction evidence="5">
        <text>uridine(32) in tRNA + S-adenosyl-L-methionine = 2'-O-methyluridine(32) in tRNA + S-adenosyl-L-homocysteine + H(+)</text>
        <dbReference type="Rhea" id="RHEA:42936"/>
        <dbReference type="Rhea" id="RHEA-COMP:10107"/>
        <dbReference type="Rhea" id="RHEA-COMP:10290"/>
        <dbReference type="ChEBI" id="CHEBI:15378"/>
        <dbReference type="ChEBI" id="CHEBI:57856"/>
        <dbReference type="ChEBI" id="CHEBI:59789"/>
        <dbReference type="ChEBI" id="CHEBI:65315"/>
        <dbReference type="ChEBI" id="CHEBI:74478"/>
        <dbReference type="EC" id="2.1.1.200"/>
    </reaction>
</comment>
<dbReference type="CDD" id="cd18093">
    <property type="entry name" value="SpoU-like_TrmJ"/>
    <property type="match status" value="1"/>
</dbReference>
<comment type="subcellular location">
    <subcellularLocation>
        <location evidence="5">Cytoplasm</location>
    </subcellularLocation>
</comment>
<keyword evidence="3 7" id="KW-0808">Transferase</keyword>
<dbReference type="SUPFAM" id="SSF75217">
    <property type="entry name" value="alpha/beta knot"/>
    <property type="match status" value="1"/>
</dbReference>
<feature type="domain" description="tRNA/rRNA methyltransferase SpoU type" evidence="6">
    <location>
        <begin position="8"/>
        <end position="158"/>
    </location>
</feature>
<accession>A0A0B5FDT1</accession>
<dbReference type="PIRSF" id="PIRSF004808">
    <property type="entry name" value="LasT"/>
    <property type="match status" value="1"/>
</dbReference>
<dbReference type="GO" id="GO:0002128">
    <property type="term" value="P:tRNA nucleoside ribose methylation"/>
    <property type="evidence" value="ECO:0007669"/>
    <property type="project" value="TreeGrafter"/>
</dbReference>
<comment type="subunit">
    <text evidence="5">Homodimer.</text>
</comment>
<dbReference type="InterPro" id="IPR004384">
    <property type="entry name" value="RNA_MeTrfase_TrmJ/LasT"/>
</dbReference>
<comment type="function">
    <text evidence="5">Catalyzes the formation of 2'O-methylated cytidine (Cm32) or 2'O-methylated uridine (Um32) at position 32 in tRNA.</text>
</comment>
<dbReference type="GO" id="GO:0005829">
    <property type="term" value="C:cytosol"/>
    <property type="evidence" value="ECO:0007669"/>
    <property type="project" value="TreeGrafter"/>
</dbReference>
<dbReference type="GO" id="GO:0003723">
    <property type="term" value="F:RNA binding"/>
    <property type="evidence" value="ECO:0007669"/>
    <property type="project" value="InterPro"/>
</dbReference>
<dbReference type="Pfam" id="PF00588">
    <property type="entry name" value="SpoU_methylase"/>
    <property type="match status" value="1"/>
</dbReference>
<evidence type="ECO:0000313" key="7">
    <source>
        <dbReference type="EMBL" id="AJF06322.1"/>
    </source>
</evidence>
<dbReference type="KEGG" id="gsb:GSUB_06845"/>
<dbReference type="PANTHER" id="PTHR42786">
    <property type="entry name" value="TRNA/RRNA METHYLTRANSFERASE"/>
    <property type="match status" value="1"/>
</dbReference>
<reference evidence="7 8" key="1">
    <citation type="journal article" date="2015" name="Genome Announc.">
        <title>Genomes of Geoalkalibacter ferrihydriticus Z-0531T and Geoalkalibacter subterraneus Red1T, Two Haloalkaliphilic Metal-Reducing Deltaproteobacteria.</title>
        <authorList>
            <person name="Badalamenti J.P."/>
            <person name="Krajmalnik-Brown R."/>
            <person name="Torres C.I."/>
            <person name="Bond D.R."/>
        </authorList>
    </citation>
    <scope>NUCLEOTIDE SEQUENCE [LARGE SCALE GENOMIC DNA]</scope>
    <source>
        <strain evidence="7 8">Red1</strain>
    </source>
</reference>
<keyword evidence="5" id="KW-0963">Cytoplasm</keyword>
<evidence type="ECO:0000256" key="1">
    <source>
        <dbReference type="ARBA" id="ARBA00007228"/>
    </source>
</evidence>
<keyword evidence="5" id="KW-0819">tRNA processing</keyword>
<dbReference type="NCBIfam" id="TIGR00050">
    <property type="entry name" value="rRNA_methyl_1"/>
    <property type="match status" value="1"/>
</dbReference>
<gene>
    <name evidence="5" type="primary">trmJ</name>
    <name evidence="7" type="ORF">GSUB_06845</name>
</gene>
<dbReference type="AlphaFoldDB" id="A0A0B5FDT1"/>
<proteinExistence type="inferred from homology"/>
<name>A0A0B5FDT1_9BACT</name>
<evidence type="ECO:0000256" key="2">
    <source>
        <dbReference type="ARBA" id="ARBA00022603"/>
    </source>
</evidence>
<dbReference type="EMBL" id="CP010311">
    <property type="protein sequence ID" value="AJF06322.1"/>
    <property type="molecule type" value="Genomic_DNA"/>
</dbReference>
<dbReference type="Proteomes" id="UP000035036">
    <property type="component" value="Chromosome"/>
</dbReference>
<dbReference type="RefSeq" id="WP_040199896.1">
    <property type="nucleotide sequence ID" value="NZ_CP010311.1"/>
</dbReference>
<dbReference type="OrthoDB" id="9806346at2"/>
<dbReference type="GO" id="GO:0106339">
    <property type="term" value="F:tRNA (cytidine(32)-2'-O)-methyltransferase activity"/>
    <property type="evidence" value="ECO:0007669"/>
    <property type="project" value="RHEA"/>
</dbReference>
<sequence length="258" mass="29205">MIFQFDNISIVLVEPQGSRNIGSVCRAMANFGFSDLRLVNPQVDHCAHEARQMAVKAGSLLEQARVFGSLEEALADCSLALGTTRRFGKYREAFLHPDQAAEYYLPRAPHGRVALVFGREDRGLLTSELDLCQRFITIPTSDDLPSMNLAQAVAVCLYDASRVAHRLSQNGEKATGRKSLSSSRVLESMYGHMRRTLLDIDYLNPDNPDHILRAFRRIFGRAGLNDREVRILRGLWSRIDYIEGQRRILARQNKEKED</sequence>
<comment type="similarity">
    <text evidence="1">Belongs to the class IV-like SAM-binding methyltransferase superfamily. RNA methyltransferase TrmH family.</text>
</comment>
<dbReference type="EC" id="2.1.1.200" evidence="5"/>
<evidence type="ECO:0000256" key="3">
    <source>
        <dbReference type="ARBA" id="ARBA00022679"/>
    </source>
</evidence>
<dbReference type="PANTHER" id="PTHR42786:SF2">
    <property type="entry name" value="TRNA (CYTIDINE_URIDINE-2'-O-)-METHYLTRANSFERASE TRMJ"/>
    <property type="match status" value="1"/>
</dbReference>
<dbReference type="STRING" id="483547.GSUB_06845"/>
<dbReference type="InterPro" id="IPR029026">
    <property type="entry name" value="tRNA_m1G_MTases_N"/>
</dbReference>
<dbReference type="Gene3D" id="3.40.1280.10">
    <property type="match status" value="1"/>
</dbReference>
<dbReference type="GO" id="GO:0160206">
    <property type="term" value="F:tRNA (cytidine(32)/uridine(32)-2'-O)-methyltransferase activity"/>
    <property type="evidence" value="ECO:0007669"/>
    <property type="project" value="UniProtKB-EC"/>
</dbReference>
<dbReference type="Gene3D" id="1.10.8.590">
    <property type="match status" value="1"/>
</dbReference>
<evidence type="ECO:0000259" key="6">
    <source>
        <dbReference type="Pfam" id="PF00588"/>
    </source>
</evidence>
<dbReference type="HOGENOM" id="CLU_056931_3_0_7"/>
<dbReference type="InterPro" id="IPR001537">
    <property type="entry name" value="SpoU_MeTrfase"/>
</dbReference>
<comment type="catalytic activity">
    <reaction evidence="5">
        <text>cytidine(32) in tRNA + S-adenosyl-L-methionine = 2'-O-methylcytidine(32) in tRNA + S-adenosyl-L-homocysteine + H(+)</text>
        <dbReference type="Rhea" id="RHEA:42932"/>
        <dbReference type="Rhea" id="RHEA-COMP:10288"/>
        <dbReference type="Rhea" id="RHEA-COMP:10289"/>
        <dbReference type="ChEBI" id="CHEBI:15378"/>
        <dbReference type="ChEBI" id="CHEBI:57856"/>
        <dbReference type="ChEBI" id="CHEBI:59789"/>
        <dbReference type="ChEBI" id="CHEBI:74495"/>
        <dbReference type="ChEBI" id="CHEBI:82748"/>
        <dbReference type="EC" id="2.1.1.200"/>
    </reaction>
</comment>
<keyword evidence="8" id="KW-1185">Reference proteome</keyword>
<dbReference type="InterPro" id="IPR029028">
    <property type="entry name" value="Alpha/beta_knot_MTases"/>
</dbReference>
<organism evidence="7 8">
    <name type="scientific">Geoalkalibacter subterraneus</name>
    <dbReference type="NCBI Taxonomy" id="483547"/>
    <lineage>
        <taxon>Bacteria</taxon>
        <taxon>Pseudomonadati</taxon>
        <taxon>Thermodesulfobacteriota</taxon>
        <taxon>Desulfuromonadia</taxon>
        <taxon>Desulfuromonadales</taxon>
        <taxon>Geoalkalibacteraceae</taxon>
        <taxon>Geoalkalibacter</taxon>
    </lineage>
</organism>
<protein>
    <recommendedName>
        <fullName evidence="5">tRNA (cytidine/uridine-2'-O-)-methyltransferase TrmJ</fullName>
        <ecNumber evidence="5">2.1.1.200</ecNumber>
    </recommendedName>
    <alternativeName>
        <fullName evidence="5">tRNA (cytidine(32)/uridine(32)-2'-O)-methyltransferase</fullName>
    </alternativeName>
    <alternativeName>
        <fullName evidence="5">tRNA Cm32/Um32 methyltransferase</fullName>
    </alternativeName>
</protein>
<keyword evidence="2 5" id="KW-0489">Methyltransferase</keyword>
<evidence type="ECO:0000313" key="8">
    <source>
        <dbReference type="Proteomes" id="UP000035036"/>
    </source>
</evidence>
<evidence type="ECO:0000256" key="5">
    <source>
        <dbReference type="RuleBase" id="RU362024"/>
    </source>
</evidence>
<keyword evidence="4 5" id="KW-0949">S-adenosyl-L-methionine</keyword>